<evidence type="ECO:0000313" key="1">
    <source>
        <dbReference type="EMBL" id="PPK63523.1"/>
    </source>
</evidence>
<reference evidence="1 2" key="1">
    <citation type="submission" date="2018-02" db="EMBL/GenBank/DDBJ databases">
        <title>Genomic Encyclopedia of Archaeal and Bacterial Type Strains, Phase II (KMG-II): from individual species to whole genera.</title>
        <authorList>
            <person name="Goeker M."/>
        </authorList>
    </citation>
    <scope>NUCLEOTIDE SEQUENCE [LARGE SCALE GENOMIC DNA]</scope>
    <source>
        <strain evidence="1 2">YU 961-1</strain>
    </source>
</reference>
<name>A0A2S6GE79_9PSEU</name>
<dbReference type="AlphaFoldDB" id="A0A2S6GE79"/>
<dbReference type="OrthoDB" id="4330464at2"/>
<organism evidence="1 2">
    <name type="scientific">Actinokineospora auranticolor</name>
    <dbReference type="NCBI Taxonomy" id="155976"/>
    <lineage>
        <taxon>Bacteria</taxon>
        <taxon>Bacillati</taxon>
        <taxon>Actinomycetota</taxon>
        <taxon>Actinomycetes</taxon>
        <taxon>Pseudonocardiales</taxon>
        <taxon>Pseudonocardiaceae</taxon>
        <taxon>Actinokineospora</taxon>
    </lineage>
</organism>
<evidence type="ECO:0000313" key="2">
    <source>
        <dbReference type="Proteomes" id="UP000239203"/>
    </source>
</evidence>
<dbReference type="InterPro" id="IPR038461">
    <property type="entry name" value="Schlafen_AlbA_2_dom_sf"/>
</dbReference>
<accession>A0A2S6GE79</accession>
<dbReference type="Proteomes" id="UP000239203">
    <property type="component" value="Unassembled WGS sequence"/>
</dbReference>
<dbReference type="EMBL" id="PTIX01000027">
    <property type="protein sequence ID" value="PPK63523.1"/>
    <property type="molecule type" value="Genomic_DNA"/>
</dbReference>
<gene>
    <name evidence="1" type="ORF">CLV40_12750</name>
</gene>
<dbReference type="Gene3D" id="3.30.950.30">
    <property type="entry name" value="Schlafen, AAA domain"/>
    <property type="match status" value="1"/>
</dbReference>
<proteinExistence type="predicted"/>
<evidence type="ECO:0008006" key="3">
    <source>
        <dbReference type="Google" id="ProtNLM"/>
    </source>
</evidence>
<keyword evidence="2" id="KW-1185">Reference proteome</keyword>
<dbReference type="RefSeq" id="WP_104482654.1">
    <property type="nucleotide sequence ID" value="NZ_CP154825.1"/>
</dbReference>
<protein>
    <recommendedName>
        <fullName evidence="3">DNA-binding protein</fullName>
    </recommendedName>
</protein>
<comment type="caution">
    <text evidence="1">The sequence shown here is derived from an EMBL/GenBank/DDBJ whole genome shotgun (WGS) entry which is preliminary data.</text>
</comment>
<sequence length="358" mass="39886">MAGDYEWLTAAVTKSNQRLKAYGWDDLDPSTITVCLEDFENVPLEKIRLSLTHFFRHVTQCDEIYSLAFSPLKGEKQVFVLVDFLPGGMVESEGFAEYAIPFSEDHAVRTIETAYTPFSAIVDMIRLSDDLGVTCWEYRIELGHLGSTVGELAACLKRAISLISIPGDGGYDAPRISEITHHLNADNLDYLIGLAENHCLEFKMRADLSSEAGRIEMAQDVARFANAEHSALLIIGVRTERLNGVDTAEKLTPVDPKVNSPQRYRAILDARIYPPVRGLQVAQKQVDPERCIVVITIPLQRDQDRPFLVHGAVVDGKVEGSFFSIVRRHDEASIPITAREVHAMMSAGYRLLRIDGIS</sequence>